<dbReference type="PANTHER" id="PTHR43845:SF1">
    <property type="entry name" value="BLR5969 PROTEIN"/>
    <property type="match status" value="1"/>
</dbReference>
<keyword evidence="2" id="KW-1185">Reference proteome</keyword>
<organism evidence="1 2">
    <name type="scientific">Actinomadura verrucosospora</name>
    <dbReference type="NCBI Taxonomy" id="46165"/>
    <lineage>
        <taxon>Bacteria</taxon>
        <taxon>Bacillati</taxon>
        <taxon>Actinomycetota</taxon>
        <taxon>Actinomycetes</taxon>
        <taxon>Streptosporangiales</taxon>
        <taxon>Thermomonosporaceae</taxon>
        <taxon>Actinomadura</taxon>
    </lineage>
</organism>
<dbReference type="Gene3D" id="3.40.50.12780">
    <property type="entry name" value="N-terminal domain of ligase-like"/>
    <property type="match status" value="1"/>
</dbReference>
<dbReference type="AlphaFoldDB" id="A0A7D3VPW2"/>
<dbReference type="RefSeq" id="WP_173094268.1">
    <property type="nucleotide sequence ID" value="NZ_CP053892.1"/>
</dbReference>
<evidence type="ECO:0000313" key="2">
    <source>
        <dbReference type="Proteomes" id="UP000501240"/>
    </source>
</evidence>
<sequence>MTPSATSARLADEERFRRLYRDVADRYYAGTLSADDLRAWYRDRLAAVLRHVTDRSPFYRRHLAGADLDAVTPGDLTALPFTTKADLRREMYDVLSGTPAEARIFYETTGTTGPSTPCPRGAKDVFASNTAVERSWRHLFADRFGDRLPVVGLMGPSELYAFGDVFTDVADRLGACHVKIWPESPRVGFRKALRLIKELSVEVIVCAPALCLSLAKAALHYGYRIEDLPVSMFLVLGEICTPEFRANVSSVWPGATVHPALYGSQEALCIATGSAGGGLHLSELNYLTEVVDPDTGAPSCDEGELVLTMLIDGIKPLIRYRTGDLVRLSDGDDGTGLPGRLVEVVGRAADRIEIGRASLTPAELESAVLDRVRGCLGYQVVIDRDEAGRDKVTVRLDLMEEVSGRSAAVHAGIAERLHHATGVCAGFSVESELDPVTNTGSFVSWKAARILDLRGEADDAVRTARRVAHRYAIAS</sequence>
<proteinExistence type="predicted"/>
<keyword evidence="1" id="KW-0436">Ligase</keyword>
<name>A0A7D3VPW2_ACTVE</name>
<protein>
    <submittedName>
        <fullName evidence="1">AMP-dependent synthetase and ligase</fullName>
    </submittedName>
</protein>
<gene>
    <name evidence="1" type="ORF">ACTIVE_1531</name>
</gene>
<evidence type="ECO:0000313" key="1">
    <source>
        <dbReference type="EMBL" id="QKG19895.1"/>
    </source>
</evidence>
<reference evidence="1 2" key="1">
    <citation type="submission" date="2020-05" db="EMBL/GenBank/DDBJ databases">
        <title>Actinomadura verrucosospora NRRL-B18236 (PFL_A860) Genome sequencing and assembly.</title>
        <authorList>
            <person name="Samborskyy M."/>
        </authorList>
    </citation>
    <scope>NUCLEOTIDE SEQUENCE [LARGE SCALE GENOMIC DNA]</scope>
    <source>
        <strain evidence="1 2">NRRL:B18236</strain>
    </source>
</reference>
<dbReference type="InterPro" id="IPR042099">
    <property type="entry name" value="ANL_N_sf"/>
</dbReference>
<dbReference type="SUPFAM" id="SSF56801">
    <property type="entry name" value="Acetyl-CoA synthetase-like"/>
    <property type="match status" value="1"/>
</dbReference>
<dbReference type="Proteomes" id="UP000501240">
    <property type="component" value="Chromosome"/>
</dbReference>
<dbReference type="GO" id="GO:0016874">
    <property type="term" value="F:ligase activity"/>
    <property type="evidence" value="ECO:0007669"/>
    <property type="project" value="UniProtKB-KW"/>
</dbReference>
<dbReference type="EMBL" id="CP053892">
    <property type="protein sequence ID" value="QKG19895.1"/>
    <property type="molecule type" value="Genomic_DNA"/>
</dbReference>
<accession>A0A7D3VPW2</accession>
<dbReference type="PANTHER" id="PTHR43845">
    <property type="entry name" value="BLR5969 PROTEIN"/>
    <property type="match status" value="1"/>
</dbReference>